<feature type="region of interest" description="Disordered" evidence="4">
    <location>
        <begin position="117"/>
        <end position="143"/>
    </location>
</feature>
<name>A0A388LWS9_CHABU</name>
<dbReference type="Pfam" id="PF01920">
    <property type="entry name" value="Prefoldin_2"/>
    <property type="match status" value="1"/>
</dbReference>
<protein>
    <recommendedName>
        <fullName evidence="7">Prefoldin subunit 2</fullName>
    </recommendedName>
</protein>
<dbReference type="PANTHER" id="PTHR13303">
    <property type="entry name" value="PREFOLDIN SUBUNIT 2"/>
    <property type="match status" value="1"/>
</dbReference>
<dbReference type="GO" id="GO:0006397">
    <property type="term" value="P:mRNA processing"/>
    <property type="evidence" value="ECO:0007669"/>
    <property type="project" value="EnsemblPlants"/>
</dbReference>
<proteinExistence type="inferred from homology"/>
<evidence type="ECO:0000256" key="3">
    <source>
        <dbReference type="SAM" id="Coils"/>
    </source>
</evidence>
<evidence type="ECO:0000256" key="4">
    <source>
        <dbReference type="SAM" id="MobiDB-lite"/>
    </source>
</evidence>
<dbReference type="Gene3D" id="1.10.287.370">
    <property type="match status" value="1"/>
</dbReference>
<reference evidence="5 6" key="1">
    <citation type="journal article" date="2018" name="Cell">
        <title>The Chara Genome: Secondary Complexity and Implications for Plant Terrestrialization.</title>
        <authorList>
            <person name="Nishiyama T."/>
            <person name="Sakayama H."/>
            <person name="Vries J.D."/>
            <person name="Buschmann H."/>
            <person name="Saint-Marcoux D."/>
            <person name="Ullrich K.K."/>
            <person name="Haas F.B."/>
            <person name="Vanderstraeten L."/>
            <person name="Becker D."/>
            <person name="Lang D."/>
            <person name="Vosolsobe S."/>
            <person name="Rombauts S."/>
            <person name="Wilhelmsson P.K.I."/>
            <person name="Janitza P."/>
            <person name="Kern R."/>
            <person name="Heyl A."/>
            <person name="Rumpler F."/>
            <person name="Villalobos L.I.A.C."/>
            <person name="Clay J.M."/>
            <person name="Skokan R."/>
            <person name="Toyoda A."/>
            <person name="Suzuki Y."/>
            <person name="Kagoshima H."/>
            <person name="Schijlen E."/>
            <person name="Tajeshwar N."/>
            <person name="Catarino B."/>
            <person name="Hetherington A.J."/>
            <person name="Saltykova A."/>
            <person name="Bonnot C."/>
            <person name="Breuninger H."/>
            <person name="Symeonidi A."/>
            <person name="Radhakrishnan G.V."/>
            <person name="Van Nieuwerburgh F."/>
            <person name="Deforce D."/>
            <person name="Chang C."/>
            <person name="Karol K.G."/>
            <person name="Hedrich R."/>
            <person name="Ulvskov P."/>
            <person name="Glockner G."/>
            <person name="Delwiche C.F."/>
            <person name="Petrasek J."/>
            <person name="Van de Peer Y."/>
            <person name="Friml J."/>
            <person name="Beilby M."/>
            <person name="Dolan L."/>
            <person name="Kohara Y."/>
            <person name="Sugano S."/>
            <person name="Fujiyama A."/>
            <person name="Delaux P.-M."/>
            <person name="Quint M."/>
            <person name="TheiBen G."/>
            <person name="Hagemann M."/>
            <person name="Harholt J."/>
            <person name="Dunand C."/>
            <person name="Zachgo S."/>
            <person name="Langdale J."/>
            <person name="Maumus F."/>
            <person name="Straeten D.V.D."/>
            <person name="Gould S.B."/>
            <person name="Rensing S.A."/>
        </authorList>
    </citation>
    <scope>NUCLEOTIDE SEQUENCE [LARGE SCALE GENOMIC DNA]</scope>
    <source>
        <strain evidence="5 6">S276</strain>
    </source>
</reference>
<dbReference type="GO" id="GO:0009409">
    <property type="term" value="P:response to cold"/>
    <property type="evidence" value="ECO:0007669"/>
    <property type="project" value="EnsemblPlants"/>
</dbReference>
<accession>A0A388LWS9</accession>
<dbReference type="AlphaFoldDB" id="A0A388LWS9"/>
<dbReference type="InterPro" id="IPR027235">
    <property type="entry name" value="PFD2"/>
</dbReference>
<dbReference type="STRING" id="69332.A0A388LWS9"/>
<dbReference type="Proteomes" id="UP000265515">
    <property type="component" value="Unassembled WGS sequence"/>
</dbReference>
<evidence type="ECO:0000313" key="6">
    <source>
        <dbReference type="Proteomes" id="UP000265515"/>
    </source>
</evidence>
<evidence type="ECO:0000256" key="2">
    <source>
        <dbReference type="ARBA" id="ARBA00023186"/>
    </source>
</evidence>
<dbReference type="SUPFAM" id="SSF46579">
    <property type="entry name" value="Prefoldin"/>
    <property type="match status" value="1"/>
</dbReference>
<comment type="caution">
    <text evidence="5">The sequence shown here is derived from an EMBL/GenBank/DDBJ whole genome shotgun (WGS) entry which is preliminary data.</text>
</comment>
<dbReference type="InterPro" id="IPR009053">
    <property type="entry name" value="Prefoldin"/>
</dbReference>
<evidence type="ECO:0000313" key="5">
    <source>
        <dbReference type="EMBL" id="GBG86780.1"/>
    </source>
</evidence>
<keyword evidence="2" id="KW-0143">Chaperone</keyword>
<dbReference type="OMA" id="CFKMIGG"/>
<dbReference type="GO" id="GO:0051082">
    <property type="term" value="F:unfolded protein binding"/>
    <property type="evidence" value="ECO:0007669"/>
    <property type="project" value="InterPro"/>
</dbReference>
<organism evidence="5 6">
    <name type="scientific">Chara braunii</name>
    <name type="common">Braun's stonewort</name>
    <dbReference type="NCBI Taxonomy" id="69332"/>
    <lineage>
        <taxon>Eukaryota</taxon>
        <taxon>Viridiplantae</taxon>
        <taxon>Streptophyta</taxon>
        <taxon>Charophyceae</taxon>
        <taxon>Charales</taxon>
        <taxon>Characeae</taxon>
        <taxon>Chara</taxon>
    </lineage>
</organism>
<gene>
    <name evidence="5" type="ORF">CBR_g42063</name>
</gene>
<dbReference type="GO" id="GO:0016272">
    <property type="term" value="C:prefoldin complex"/>
    <property type="evidence" value="ECO:0007669"/>
    <property type="project" value="InterPro"/>
</dbReference>
<dbReference type="FunFam" id="1.10.287.370:FF:000002">
    <property type="entry name" value="Prefoldin subunit 2"/>
    <property type="match status" value="1"/>
</dbReference>
<dbReference type="EMBL" id="BFEA01000579">
    <property type="protein sequence ID" value="GBG86780.1"/>
    <property type="molecule type" value="Genomic_DNA"/>
</dbReference>
<evidence type="ECO:0000256" key="1">
    <source>
        <dbReference type="ARBA" id="ARBA00008045"/>
    </source>
</evidence>
<comment type="similarity">
    <text evidence="1">Belongs to the prefoldin subunit beta family.</text>
</comment>
<keyword evidence="3" id="KW-0175">Coiled coil</keyword>
<dbReference type="GO" id="GO:0006457">
    <property type="term" value="P:protein folding"/>
    <property type="evidence" value="ECO:0007669"/>
    <property type="project" value="EnsemblPlants"/>
</dbReference>
<keyword evidence="6" id="KW-1185">Reference proteome</keyword>
<dbReference type="InterPro" id="IPR002777">
    <property type="entry name" value="PFD_beta-like"/>
</dbReference>
<dbReference type="Gramene" id="GBG86780">
    <property type="protein sequence ID" value="GBG86780"/>
    <property type="gene ID" value="CBR_g42063"/>
</dbReference>
<sequence>MAEEQQPLVNEQAVISRFGALRNEVNQLWQKITELEMEMNEHNLVIGAIEPMEPSRRCYRLIGGVLVERTVAEVLPAVTRNCEGLKEVIGKLGEQLQKKRKELAEFQMKYKIRIKGADESTEVKESASQGQGVLVRPAEASSA</sequence>
<dbReference type="OrthoDB" id="29646at2759"/>
<feature type="coiled-coil region" evidence="3">
    <location>
        <begin position="82"/>
        <end position="109"/>
    </location>
</feature>
<dbReference type="CDD" id="cd23163">
    <property type="entry name" value="Prefoldin_2"/>
    <property type="match status" value="1"/>
</dbReference>
<evidence type="ECO:0008006" key="7">
    <source>
        <dbReference type="Google" id="ProtNLM"/>
    </source>
</evidence>